<feature type="repeat" description="NHL" evidence="3">
    <location>
        <begin position="299"/>
        <end position="343"/>
    </location>
</feature>
<dbReference type="InterPro" id="IPR001258">
    <property type="entry name" value="NHL_repeat"/>
</dbReference>
<dbReference type="InterPro" id="IPR013083">
    <property type="entry name" value="Znf_RING/FYVE/PHD"/>
</dbReference>
<sequence>MEYKYLDEVDETLECMVCHEPLVDPVVEPNCRVTFCRRCVSPWVAEKHSCPSCRGATSVAQLHPAPRIITHATADTNAAISRVTSNSVPNLAAHVLTCPLAPLRPFLLRMQALEAEVAQLRPFRLRTQALEAEVAKLKRALRPRGRFVRAWGTRGSADAQFSAPCGLAIAQGQGGGLVVVADHNNHRVQVFDAEGRLRAKFGGEGSALGRFYHPRGVATLAVGGGGRLVVLVADRDNHRVQVFDDQGRVQSAFGTQGRRHGQLEQPWGVAVDPQRGHAVFVSDSGNHRVQAFDLQGNHLHSFGAQGDQPGQLQQPCGIAVDRRRGLVWVADTDNHRVQVFDGQGRFLRGFGGEGAGEGRFQFPRDIVVVDGDDDDDDDSTTRVYVTDNHRVQMFDGHGWFLGAIGREGRAEGCFDHPRGVAVDSQGRVFVADSANHRVQVFTFGK</sequence>
<feature type="domain" description="RING-type" evidence="4">
    <location>
        <begin position="15"/>
        <end position="54"/>
    </location>
</feature>
<protein>
    <submittedName>
        <fullName evidence="5">NHL repeat-containing protein</fullName>
    </submittedName>
</protein>
<accession>L8HJ95</accession>
<evidence type="ECO:0000256" key="2">
    <source>
        <dbReference type="PROSITE-ProRule" id="PRU00175"/>
    </source>
</evidence>
<evidence type="ECO:0000256" key="1">
    <source>
        <dbReference type="ARBA" id="ARBA00022737"/>
    </source>
</evidence>
<keyword evidence="6" id="KW-1185">Reference proteome</keyword>
<organism evidence="5 6">
    <name type="scientific">Acanthamoeba castellanii (strain ATCC 30010 / Neff)</name>
    <dbReference type="NCBI Taxonomy" id="1257118"/>
    <lineage>
        <taxon>Eukaryota</taxon>
        <taxon>Amoebozoa</taxon>
        <taxon>Discosea</taxon>
        <taxon>Longamoebia</taxon>
        <taxon>Centramoebida</taxon>
        <taxon>Acanthamoebidae</taxon>
        <taxon>Acanthamoeba</taxon>
    </lineage>
</organism>
<dbReference type="EMBL" id="KB007805">
    <property type="protein sequence ID" value="ELR25292.1"/>
    <property type="molecule type" value="Genomic_DNA"/>
</dbReference>
<dbReference type="PROSITE" id="PS50089">
    <property type="entry name" value="ZF_RING_2"/>
    <property type="match status" value="1"/>
</dbReference>
<dbReference type="PANTHER" id="PTHR24104:SF25">
    <property type="entry name" value="PROTEIN LIN-41"/>
    <property type="match status" value="1"/>
</dbReference>
<dbReference type="PANTHER" id="PTHR24104">
    <property type="entry name" value="E3 UBIQUITIN-PROTEIN LIGASE NHLRC1-RELATED"/>
    <property type="match status" value="1"/>
</dbReference>
<keyword evidence="2" id="KW-0862">Zinc</keyword>
<dbReference type="SUPFAM" id="SSF57850">
    <property type="entry name" value="RING/U-box"/>
    <property type="match status" value="1"/>
</dbReference>
<dbReference type="GO" id="GO:0008270">
    <property type="term" value="F:zinc ion binding"/>
    <property type="evidence" value="ECO:0007669"/>
    <property type="project" value="UniProtKB-KW"/>
</dbReference>
<feature type="repeat" description="NHL" evidence="3">
    <location>
        <begin position="198"/>
        <end position="246"/>
    </location>
</feature>
<dbReference type="SUPFAM" id="SSF101898">
    <property type="entry name" value="NHL repeat"/>
    <property type="match status" value="1"/>
</dbReference>
<dbReference type="Gene3D" id="3.30.40.10">
    <property type="entry name" value="Zinc/RING finger domain, C3HC4 (zinc finger)"/>
    <property type="match status" value="1"/>
</dbReference>
<dbReference type="AlphaFoldDB" id="L8HJ95"/>
<dbReference type="KEGG" id="acan:ACA1_290680"/>
<feature type="repeat" description="NHL" evidence="3">
    <location>
        <begin position="404"/>
        <end position="444"/>
    </location>
</feature>
<dbReference type="Proteomes" id="UP000011083">
    <property type="component" value="Unassembled WGS sequence"/>
</dbReference>
<evidence type="ECO:0000313" key="5">
    <source>
        <dbReference type="EMBL" id="ELR25292.1"/>
    </source>
</evidence>
<dbReference type="GO" id="GO:0043161">
    <property type="term" value="P:proteasome-mediated ubiquitin-dependent protein catabolic process"/>
    <property type="evidence" value="ECO:0007669"/>
    <property type="project" value="TreeGrafter"/>
</dbReference>
<gene>
    <name evidence="5" type="ORF">ACA1_290680</name>
</gene>
<dbReference type="Pfam" id="PF01436">
    <property type="entry name" value="NHL"/>
    <property type="match status" value="4"/>
</dbReference>
<keyword evidence="2" id="KW-0479">Metal-binding</keyword>
<dbReference type="OrthoDB" id="21312at2759"/>
<dbReference type="InterPro" id="IPR011042">
    <property type="entry name" value="6-blade_b-propeller_TolB-like"/>
</dbReference>
<dbReference type="PROSITE" id="PS51125">
    <property type="entry name" value="NHL"/>
    <property type="match status" value="5"/>
</dbReference>
<name>L8HJ95_ACACF</name>
<feature type="repeat" description="NHL" evidence="3">
    <location>
        <begin position="250"/>
        <end position="295"/>
    </location>
</feature>
<feature type="repeat" description="NHL" evidence="3">
    <location>
        <begin position="152"/>
        <end position="194"/>
    </location>
</feature>
<proteinExistence type="predicted"/>
<keyword evidence="2" id="KW-0863">Zinc-finger</keyword>
<dbReference type="RefSeq" id="XP_004368047.1">
    <property type="nucleotide sequence ID" value="XM_004367990.1"/>
</dbReference>
<keyword evidence="1" id="KW-0677">Repeat</keyword>
<evidence type="ECO:0000259" key="4">
    <source>
        <dbReference type="PROSITE" id="PS50089"/>
    </source>
</evidence>
<dbReference type="VEuPathDB" id="AmoebaDB:ACA1_290680"/>
<dbReference type="InterPro" id="IPR001841">
    <property type="entry name" value="Znf_RING"/>
</dbReference>
<evidence type="ECO:0000256" key="3">
    <source>
        <dbReference type="PROSITE-ProRule" id="PRU00504"/>
    </source>
</evidence>
<dbReference type="Gene3D" id="2.120.10.30">
    <property type="entry name" value="TolB, C-terminal domain"/>
    <property type="match status" value="4"/>
</dbReference>
<dbReference type="GO" id="GO:0000209">
    <property type="term" value="P:protein polyubiquitination"/>
    <property type="evidence" value="ECO:0007669"/>
    <property type="project" value="TreeGrafter"/>
</dbReference>
<dbReference type="GeneID" id="14926340"/>
<dbReference type="CDD" id="cd14954">
    <property type="entry name" value="NHL_TRIM71_like"/>
    <property type="match status" value="1"/>
</dbReference>
<evidence type="ECO:0000313" key="6">
    <source>
        <dbReference type="Proteomes" id="UP000011083"/>
    </source>
</evidence>
<dbReference type="InterPro" id="IPR050952">
    <property type="entry name" value="TRIM-NHL_E3_ligases"/>
</dbReference>
<reference evidence="5 6" key="1">
    <citation type="journal article" date="2013" name="Genome Biol.">
        <title>Genome of Acanthamoeba castellanii highlights extensive lateral gene transfer and early evolution of tyrosine kinase signaling.</title>
        <authorList>
            <person name="Clarke M."/>
            <person name="Lohan A.J."/>
            <person name="Liu B."/>
            <person name="Lagkouvardos I."/>
            <person name="Roy S."/>
            <person name="Zafar N."/>
            <person name="Bertelli C."/>
            <person name="Schilde C."/>
            <person name="Kianianmomeni A."/>
            <person name="Burglin T.R."/>
            <person name="Frech C."/>
            <person name="Turcotte B."/>
            <person name="Kopec K.O."/>
            <person name="Synnott J.M."/>
            <person name="Choo C."/>
            <person name="Paponov I."/>
            <person name="Finkler A."/>
            <person name="Soon Heng Tan C."/>
            <person name="Hutchins A.P."/>
            <person name="Weinmeier T."/>
            <person name="Rattei T."/>
            <person name="Chu J.S."/>
            <person name="Gimenez G."/>
            <person name="Irimia M."/>
            <person name="Rigden D.J."/>
            <person name="Fitzpatrick D.A."/>
            <person name="Lorenzo-Morales J."/>
            <person name="Bateman A."/>
            <person name="Chiu C.H."/>
            <person name="Tang P."/>
            <person name="Hegemann P."/>
            <person name="Fromm H."/>
            <person name="Raoult D."/>
            <person name="Greub G."/>
            <person name="Miranda-Saavedra D."/>
            <person name="Chen N."/>
            <person name="Nash P."/>
            <person name="Ginger M.L."/>
            <person name="Horn M."/>
            <person name="Schaap P."/>
            <person name="Caler L."/>
            <person name="Loftus B."/>
        </authorList>
    </citation>
    <scope>NUCLEOTIDE SEQUENCE [LARGE SCALE GENOMIC DNA]</scope>
    <source>
        <strain evidence="5 6">Neff</strain>
    </source>
</reference>
<dbReference type="GO" id="GO:0061630">
    <property type="term" value="F:ubiquitin protein ligase activity"/>
    <property type="evidence" value="ECO:0007669"/>
    <property type="project" value="TreeGrafter"/>
</dbReference>